<protein>
    <submittedName>
        <fullName evidence="1">Uncharacterized protein</fullName>
    </submittedName>
</protein>
<keyword evidence="2" id="KW-1185">Reference proteome</keyword>
<gene>
    <name evidence="1" type="ORF">Raf01_76390</name>
</gene>
<evidence type="ECO:0000313" key="2">
    <source>
        <dbReference type="Proteomes" id="UP000642748"/>
    </source>
</evidence>
<proteinExistence type="predicted"/>
<accession>A0A8J3VUF4</accession>
<dbReference type="RefSeq" id="WP_203922924.1">
    <property type="nucleotide sequence ID" value="NZ_BONZ01000081.1"/>
</dbReference>
<dbReference type="AlphaFoldDB" id="A0A8J3VUF4"/>
<evidence type="ECO:0000313" key="1">
    <source>
        <dbReference type="EMBL" id="GIH19467.1"/>
    </source>
</evidence>
<dbReference type="EMBL" id="BONZ01000081">
    <property type="protein sequence ID" value="GIH19467.1"/>
    <property type="molecule type" value="Genomic_DNA"/>
</dbReference>
<organism evidence="1 2">
    <name type="scientific">Rugosimonospora africana</name>
    <dbReference type="NCBI Taxonomy" id="556532"/>
    <lineage>
        <taxon>Bacteria</taxon>
        <taxon>Bacillati</taxon>
        <taxon>Actinomycetota</taxon>
        <taxon>Actinomycetes</taxon>
        <taxon>Micromonosporales</taxon>
        <taxon>Micromonosporaceae</taxon>
        <taxon>Rugosimonospora</taxon>
    </lineage>
</organism>
<comment type="caution">
    <text evidence="1">The sequence shown here is derived from an EMBL/GenBank/DDBJ whole genome shotgun (WGS) entry which is preliminary data.</text>
</comment>
<sequence length="309" mass="33516">MTAPDVVWVRPPGRVPAESRWGHARGLQIGLPPLPGPRGLIRVFAPYLGHPSDRLVNFVAIEPTPSGATERGLSELEWSELDNLRGKRFWSLDGPPTGAPGDPSSPAGGVLDEIDGVQRLTVHIGCERFANGSDVYVRARFVADRPYEVALAAFRRETSVPLDRLTLTATMGNYARLRHLHLADRVVASGELWPGFHGDGFTAHARFGLPELARAGGAAVVTATPDEAAPEAATYAEGTRAHWKYTGRRAVQGWRCDDPRPGLEALANGRACYWASTSPIPGGVSFENFEFAEPFRQGQEYVFSVAPLD</sequence>
<name>A0A8J3VUF4_9ACTN</name>
<dbReference type="Proteomes" id="UP000642748">
    <property type="component" value="Unassembled WGS sequence"/>
</dbReference>
<reference evidence="1" key="1">
    <citation type="submission" date="2021-01" db="EMBL/GenBank/DDBJ databases">
        <title>Whole genome shotgun sequence of Rugosimonospora africana NBRC 104875.</title>
        <authorList>
            <person name="Komaki H."/>
            <person name="Tamura T."/>
        </authorList>
    </citation>
    <scope>NUCLEOTIDE SEQUENCE</scope>
    <source>
        <strain evidence="1">NBRC 104875</strain>
    </source>
</reference>